<protein>
    <submittedName>
        <fullName evidence="2">Transcription factor jumonji jmjC domain protein</fullName>
    </submittedName>
</protein>
<sequence>EVRECLPTFANAQRLELLDASVAPRIWIGNAVTVQTHYDLYSNIACVVCGRRRFSLFPPEQLPNLYPSSLDVTLAGVPVSMVRLDRPDYARYPRFRRALEHLQVAELGPGDALFIPYAWWHHVEMLTAFNVLVYYWWNDTPLPLSPMDSLRHATFALRDLPLEQRLVWRALFDYYAFRTSGDPLAHLPPTLRGL</sequence>
<evidence type="ECO:0000313" key="2">
    <source>
        <dbReference type="EMBL" id="EQD62971.1"/>
    </source>
</evidence>
<dbReference type="SUPFAM" id="SSF51197">
    <property type="entry name" value="Clavaminate synthase-like"/>
    <property type="match status" value="1"/>
</dbReference>
<evidence type="ECO:0000259" key="1">
    <source>
        <dbReference type="PROSITE" id="PS51184"/>
    </source>
</evidence>
<organism evidence="2">
    <name type="scientific">mine drainage metagenome</name>
    <dbReference type="NCBI Taxonomy" id="410659"/>
    <lineage>
        <taxon>unclassified sequences</taxon>
        <taxon>metagenomes</taxon>
        <taxon>ecological metagenomes</taxon>
    </lineage>
</organism>
<dbReference type="EMBL" id="AUZZ01001770">
    <property type="protein sequence ID" value="EQD62971.1"/>
    <property type="molecule type" value="Genomic_DNA"/>
</dbReference>
<dbReference type="Gene3D" id="2.60.120.10">
    <property type="entry name" value="Jelly Rolls"/>
    <property type="match status" value="1"/>
</dbReference>
<feature type="non-terminal residue" evidence="2">
    <location>
        <position position="194"/>
    </location>
</feature>
<dbReference type="PANTHER" id="PTHR12461:SF105">
    <property type="entry name" value="HYPOXIA-INDUCIBLE FACTOR 1-ALPHA INHIBITOR"/>
    <property type="match status" value="1"/>
</dbReference>
<dbReference type="InterPro" id="IPR041667">
    <property type="entry name" value="Cupin_8"/>
</dbReference>
<dbReference type="InterPro" id="IPR014710">
    <property type="entry name" value="RmlC-like_jellyroll"/>
</dbReference>
<dbReference type="AlphaFoldDB" id="T1AQX3"/>
<feature type="non-terminal residue" evidence="2">
    <location>
        <position position="1"/>
    </location>
</feature>
<dbReference type="PROSITE" id="PS51184">
    <property type="entry name" value="JMJC"/>
    <property type="match status" value="1"/>
</dbReference>
<dbReference type="PANTHER" id="PTHR12461">
    <property type="entry name" value="HYPOXIA-INDUCIBLE FACTOR 1 ALPHA INHIBITOR-RELATED"/>
    <property type="match status" value="1"/>
</dbReference>
<gene>
    <name evidence="2" type="ORF">B2A_02598</name>
</gene>
<proteinExistence type="predicted"/>
<reference evidence="2" key="1">
    <citation type="submission" date="2013-08" db="EMBL/GenBank/DDBJ databases">
        <authorList>
            <person name="Mendez C."/>
            <person name="Richter M."/>
            <person name="Ferrer M."/>
            <person name="Sanchez J."/>
        </authorList>
    </citation>
    <scope>NUCLEOTIDE SEQUENCE</scope>
</reference>
<comment type="caution">
    <text evidence="2">The sequence shown here is derived from an EMBL/GenBank/DDBJ whole genome shotgun (WGS) entry which is preliminary data.</text>
</comment>
<name>T1AQX3_9ZZZZ</name>
<dbReference type="Pfam" id="PF13621">
    <property type="entry name" value="Cupin_8"/>
    <property type="match status" value="1"/>
</dbReference>
<reference evidence="2" key="2">
    <citation type="journal article" date="2014" name="ISME J.">
        <title>Microbial stratification in low pH oxic and suboxic macroscopic growths along an acid mine drainage.</title>
        <authorList>
            <person name="Mendez-Garcia C."/>
            <person name="Mesa V."/>
            <person name="Sprenger R.R."/>
            <person name="Richter M."/>
            <person name="Diez M.S."/>
            <person name="Solano J."/>
            <person name="Bargiela R."/>
            <person name="Golyshina O.V."/>
            <person name="Manteca A."/>
            <person name="Ramos J.L."/>
            <person name="Gallego J.R."/>
            <person name="Llorente I."/>
            <person name="Martins Dos Santos V.A."/>
            <person name="Jensen O.N."/>
            <person name="Pelaez A.I."/>
            <person name="Sanchez J."/>
            <person name="Ferrer M."/>
        </authorList>
    </citation>
    <scope>NUCLEOTIDE SEQUENCE</scope>
</reference>
<dbReference type="InterPro" id="IPR003347">
    <property type="entry name" value="JmjC_dom"/>
</dbReference>
<feature type="domain" description="JmjC" evidence="1">
    <location>
        <begin position="1"/>
        <end position="153"/>
    </location>
</feature>
<accession>T1AQX3</accession>